<keyword evidence="4 14" id="KW-0812">Transmembrane</keyword>
<dbReference type="PROSITE" id="PS50011">
    <property type="entry name" value="PROTEIN_KINASE_DOM"/>
    <property type="match status" value="1"/>
</dbReference>
<dbReference type="InterPro" id="IPR045874">
    <property type="entry name" value="LRK10/LRL21-25-like"/>
</dbReference>
<keyword evidence="5 15" id="KW-0732">Signal</keyword>
<feature type="domain" description="Protein kinase" evidence="16">
    <location>
        <begin position="344"/>
        <end position="629"/>
    </location>
</feature>
<evidence type="ECO:0000256" key="10">
    <source>
        <dbReference type="ARBA" id="ARBA00023136"/>
    </source>
</evidence>
<feature type="region of interest" description="Disordered" evidence="13">
    <location>
        <begin position="631"/>
        <end position="650"/>
    </location>
</feature>
<dbReference type="InterPro" id="IPR008271">
    <property type="entry name" value="Ser/Thr_kinase_AS"/>
</dbReference>
<dbReference type="PROSITE" id="PS00108">
    <property type="entry name" value="PROTEIN_KINASE_ST"/>
    <property type="match status" value="1"/>
</dbReference>
<dbReference type="InterPro" id="IPR025287">
    <property type="entry name" value="WAK_GUB"/>
</dbReference>
<feature type="chain" id="PRO_5035469113" description="Protein kinase domain-containing protein" evidence="15">
    <location>
        <begin position="33"/>
        <end position="664"/>
    </location>
</feature>
<evidence type="ECO:0000256" key="2">
    <source>
        <dbReference type="ARBA" id="ARBA00022527"/>
    </source>
</evidence>
<dbReference type="Gene3D" id="3.30.200.20">
    <property type="entry name" value="Phosphorylase Kinase, domain 1"/>
    <property type="match status" value="1"/>
</dbReference>
<keyword evidence="9 14" id="KW-1133">Transmembrane helix</keyword>
<evidence type="ECO:0000256" key="9">
    <source>
        <dbReference type="ARBA" id="ARBA00022989"/>
    </source>
</evidence>
<dbReference type="Pfam" id="PF00069">
    <property type="entry name" value="Pkinase"/>
    <property type="match status" value="1"/>
</dbReference>
<dbReference type="InterPro" id="IPR000719">
    <property type="entry name" value="Prot_kinase_dom"/>
</dbReference>
<evidence type="ECO:0000256" key="15">
    <source>
        <dbReference type="SAM" id="SignalP"/>
    </source>
</evidence>
<comment type="subcellular location">
    <subcellularLocation>
        <location evidence="1">Membrane</location>
        <topology evidence="1">Single-pass type I membrane protein</topology>
    </subcellularLocation>
</comment>
<sequence length="664" mass="75558">MESRRSSIISMSAVIIGLLVRIQLHEISTINAQEDNHQCPPSSCGKIHNISYPFRLKDDPKHCGRKRYTLSCENNITILYLYSGKYNVEAINYNNYTIRLVDSNFHKGNCSFIPLYSLASFNFSYSDLYSTVLYRAKLLPIPLVETRIFMTCENPVNSPLYVDTAPCITSKRPYYSYIMVRGNLSVDRMEDSCRTQLVVMSSWKRKNIKKKNTTSSYMDIHNELLYGFELSWLITFLKKDPGPYDNCYLNDSGKGVTCYVDNSCPSDYPTFEHCVYYWLALSLLALGYVAAKITIGTPCVVVLLIYKWRRRHLSMYDSIEDFLQSHNNLVPIRYSYSNIKKMTKGFKVKLGEGGYGCVYKGKVRSGRLVAVKILGKLKADGQEFVNEVSTIGRIHHTNVVQLTGFCVEGSKRALVYEFMSNGSLDKHIFSQEGIKTLSCKKMFEISLGVAHGIEYLHRGCDMQILHFDIKPHNILLDENFNPKVSDFGLARLCPLDKSIVSLTAARGTIGYIAPELFYKNIGGVSYKADVYSFGMLLMEMASRRKNLNAVAEHSSQIYFPSWVYDQFNEGKDIEMQDVSEEEMKIIRKMVIVALWCIQLKPSDRPSMNKVIEMLEAEIECLQMPPRPYLCPRQDSVDGATEGSNSTWPSSILPAELESSEISLI</sequence>
<dbReference type="FunFam" id="1.10.510.10:FF:000590">
    <property type="entry name" value="PR5-like receptor kinase"/>
    <property type="match status" value="1"/>
</dbReference>
<dbReference type="GO" id="GO:0030247">
    <property type="term" value="F:polysaccharide binding"/>
    <property type="evidence" value="ECO:0007669"/>
    <property type="project" value="InterPro"/>
</dbReference>
<comment type="caution">
    <text evidence="17">The sequence shown here is derived from an EMBL/GenBank/DDBJ whole genome shotgun (WGS) entry which is preliminary data.</text>
</comment>
<dbReference type="GO" id="GO:0005524">
    <property type="term" value="F:ATP binding"/>
    <property type="evidence" value="ECO:0007669"/>
    <property type="project" value="UniProtKB-UniRule"/>
</dbReference>
<evidence type="ECO:0000256" key="12">
    <source>
        <dbReference type="PROSITE-ProRule" id="PRU10141"/>
    </source>
</evidence>
<keyword evidence="8 12" id="KW-0067">ATP-binding</keyword>
<dbReference type="InterPro" id="IPR017441">
    <property type="entry name" value="Protein_kinase_ATP_BS"/>
</dbReference>
<keyword evidence="3" id="KW-0808">Transferase</keyword>
<evidence type="ECO:0000256" key="7">
    <source>
        <dbReference type="ARBA" id="ARBA00022777"/>
    </source>
</evidence>
<evidence type="ECO:0000256" key="5">
    <source>
        <dbReference type="ARBA" id="ARBA00022729"/>
    </source>
</evidence>
<keyword evidence="6 12" id="KW-0547">Nucleotide-binding</keyword>
<feature type="signal peptide" evidence="15">
    <location>
        <begin position="1"/>
        <end position="32"/>
    </location>
</feature>
<keyword evidence="7" id="KW-0418">Kinase</keyword>
<accession>A0A8K0DRJ5</accession>
<reference evidence="17" key="1">
    <citation type="submission" date="2020-03" db="EMBL/GenBank/DDBJ databases">
        <title>A high-quality chromosome-level genome assembly of a woody plant with both climbing and erect habits, Rhamnella rubrinervis.</title>
        <authorList>
            <person name="Lu Z."/>
            <person name="Yang Y."/>
            <person name="Zhu X."/>
            <person name="Sun Y."/>
        </authorList>
    </citation>
    <scope>NUCLEOTIDE SEQUENCE</scope>
    <source>
        <strain evidence="17">BYM</strain>
        <tissue evidence="17">Leaf</tissue>
    </source>
</reference>
<dbReference type="SMART" id="SM00220">
    <property type="entry name" value="S_TKc"/>
    <property type="match status" value="1"/>
</dbReference>
<evidence type="ECO:0000256" key="4">
    <source>
        <dbReference type="ARBA" id="ARBA00022692"/>
    </source>
</evidence>
<dbReference type="Gene3D" id="1.10.510.10">
    <property type="entry name" value="Transferase(Phosphotransferase) domain 1"/>
    <property type="match status" value="1"/>
</dbReference>
<dbReference type="EMBL" id="VOIH02000011">
    <property type="protein sequence ID" value="KAF3432844.1"/>
    <property type="molecule type" value="Genomic_DNA"/>
</dbReference>
<evidence type="ECO:0000256" key="3">
    <source>
        <dbReference type="ARBA" id="ARBA00022679"/>
    </source>
</evidence>
<dbReference type="AlphaFoldDB" id="A0A8K0DRJ5"/>
<dbReference type="Proteomes" id="UP000796880">
    <property type="component" value="Unassembled WGS sequence"/>
</dbReference>
<dbReference type="FunFam" id="3.30.200.20:FF:000178">
    <property type="entry name" value="serine/threonine-protein kinase PBS1-like"/>
    <property type="match status" value="1"/>
</dbReference>
<keyword evidence="2" id="KW-0723">Serine/threonine-protein kinase</keyword>
<name>A0A8K0DRJ5_9ROSA</name>
<dbReference type="PROSITE" id="PS00107">
    <property type="entry name" value="PROTEIN_KINASE_ATP"/>
    <property type="match status" value="1"/>
</dbReference>
<dbReference type="InterPro" id="IPR011009">
    <property type="entry name" value="Kinase-like_dom_sf"/>
</dbReference>
<feature type="binding site" evidence="12">
    <location>
        <position position="372"/>
    </location>
    <ligand>
        <name>ATP</name>
        <dbReference type="ChEBI" id="CHEBI:30616"/>
    </ligand>
</feature>
<evidence type="ECO:0000256" key="13">
    <source>
        <dbReference type="SAM" id="MobiDB-lite"/>
    </source>
</evidence>
<dbReference type="PANTHER" id="PTHR27009">
    <property type="entry name" value="RUST RESISTANCE KINASE LR10-RELATED"/>
    <property type="match status" value="1"/>
</dbReference>
<organism evidence="17 18">
    <name type="scientific">Rhamnella rubrinervis</name>
    <dbReference type="NCBI Taxonomy" id="2594499"/>
    <lineage>
        <taxon>Eukaryota</taxon>
        <taxon>Viridiplantae</taxon>
        <taxon>Streptophyta</taxon>
        <taxon>Embryophyta</taxon>
        <taxon>Tracheophyta</taxon>
        <taxon>Spermatophyta</taxon>
        <taxon>Magnoliopsida</taxon>
        <taxon>eudicotyledons</taxon>
        <taxon>Gunneridae</taxon>
        <taxon>Pentapetalae</taxon>
        <taxon>rosids</taxon>
        <taxon>fabids</taxon>
        <taxon>Rosales</taxon>
        <taxon>Rhamnaceae</taxon>
        <taxon>rhamnoid group</taxon>
        <taxon>Rhamneae</taxon>
        <taxon>Rhamnella</taxon>
    </lineage>
</organism>
<protein>
    <recommendedName>
        <fullName evidence="16">Protein kinase domain-containing protein</fullName>
    </recommendedName>
</protein>
<keyword evidence="18" id="KW-1185">Reference proteome</keyword>
<dbReference type="GO" id="GO:0016020">
    <property type="term" value="C:membrane"/>
    <property type="evidence" value="ECO:0007669"/>
    <property type="project" value="UniProtKB-SubCell"/>
</dbReference>
<proteinExistence type="predicted"/>
<evidence type="ECO:0000256" key="8">
    <source>
        <dbReference type="ARBA" id="ARBA00022840"/>
    </source>
</evidence>
<evidence type="ECO:0000259" key="16">
    <source>
        <dbReference type="PROSITE" id="PS50011"/>
    </source>
</evidence>
<evidence type="ECO:0000256" key="11">
    <source>
        <dbReference type="ARBA" id="ARBA00023180"/>
    </source>
</evidence>
<feature type="transmembrane region" description="Helical" evidence="14">
    <location>
        <begin position="275"/>
        <end position="306"/>
    </location>
</feature>
<keyword evidence="11" id="KW-0325">Glycoprotein</keyword>
<evidence type="ECO:0000313" key="17">
    <source>
        <dbReference type="EMBL" id="KAF3432844.1"/>
    </source>
</evidence>
<dbReference type="SUPFAM" id="SSF56112">
    <property type="entry name" value="Protein kinase-like (PK-like)"/>
    <property type="match status" value="1"/>
</dbReference>
<dbReference type="GO" id="GO:0004674">
    <property type="term" value="F:protein serine/threonine kinase activity"/>
    <property type="evidence" value="ECO:0007669"/>
    <property type="project" value="UniProtKB-KW"/>
</dbReference>
<dbReference type="OrthoDB" id="544400at2759"/>
<dbReference type="Pfam" id="PF13947">
    <property type="entry name" value="GUB_WAK_bind"/>
    <property type="match status" value="1"/>
</dbReference>
<evidence type="ECO:0000313" key="18">
    <source>
        <dbReference type="Proteomes" id="UP000796880"/>
    </source>
</evidence>
<keyword evidence="10 14" id="KW-0472">Membrane</keyword>
<evidence type="ECO:0000256" key="1">
    <source>
        <dbReference type="ARBA" id="ARBA00004479"/>
    </source>
</evidence>
<gene>
    <name evidence="17" type="ORF">FNV43_RR23946</name>
</gene>
<evidence type="ECO:0000256" key="14">
    <source>
        <dbReference type="SAM" id="Phobius"/>
    </source>
</evidence>
<evidence type="ECO:0000256" key="6">
    <source>
        <dbReference type="ARBA" id="ARBA00022741"/>
    </source>
</evidence>